<dbReference type="Pfam" id="PF06742">
    <property type="entry name" value="DUF1214"/>
    <property type="match status" value="1"/>
</dbReference>
<dbReference type="InterPro" id="IPR037049">
    <property type="entry name" value="DUF1214_C_sf"/>
</dbReference>
<dbReference type="Proteomes" id="UP000245698">
    <property type="component" value="Unassembled WGS sequence"/>
</dbReference>
<keyword evidence="1" id="KW-0812">Transmembrane</keyword>
<keyword evidence="1" id="KW-0472">Membrane</keyword>
<dbReference type="InterPro" id="IPR012038">
    <property type="entry name" value="UCP009471"/>
</dbReference>
<reference evidence="4" key="1">
    <citation type="submission" date="2016-12" db="EMBL/GenBank/DDBJ databases">
        <authorList>
            <person name="Brunel B."/>
        </authorList>
    </citation>
    <scope>NUCLEOTIDE SEQUENCE [LARGE SCALE GENOMIC DNA]</scope>
</reference>
<dbReference type="PIRSF" id="PIRSF009471">
    <property type="entry name" value="UCP009471"/>
    <property type="match status" value="1"/>
</dbReference>
<dbReference type="EMBL" id="FUIG01000032">
    <property type="protein sequence ID" value="SJM32132.1"/>
    <property type="molecule type" value="Genomic_DNA"/>
</dbReference>
<feature type="transmembrane region" description="Helical" evidence="1">
    <location>
        <begin position="37"/>
        <end position="59"/>
    </location>
</feature>
<feature type="domain" description="DUF1214" evidence="2">
    <location>
        <begin position="104"/>
        <end position="203"/>
    </location>
</feature>
<dbReference type="Gene3D" id="2.60.120.600">
    <property type="entry name" value="Domain of unknown function DUF1214, C-terminal domain"/>
    <property type="match status" value="1"/>
</dbReference>
<proteinExistence type="predicted"/>
<evidence type="ECO:0000259" key="2">
    <source>
        <dbReference type="Pfam" id="PF06742"/>
    </source>
</evidence>
<keyword evidence="1" id="KW-1133">Transmembrane helix</keyword>
<dbReference type="SUPFAM" id="SSF160935">
    <property type="entry name" value="VPA0735-like"/>
    <property type="match status" value="1"/>
</dbReference>
<organism evidence="3 4">
    <name type="scientific">Mesorhizobium delmotii</name>
    <dbReference type="NCBI Taxonomy" id="1631247"/>
    <lineage>
        <taxon>Bacteria</taxon>
        <taxon>Pseudomonadati</taxon>
        <taxon>Pseudomonadota</taxon>
        <taxon>Alphaproteobacteria</taxon>
        <taxon>Hyphomicrobiales</taxon>
        <taxon>Phyllobacteriaceae</taxon>
        <taxon>Mesorhizobium</taxon>
    </lineage>
</organism>
<dbReference type="AlphaFoldDB" id="A0A2P9ALV6"/>
<sequence length="226" mass="24184">MLAPAIPQRSACHRPLPRDIPGRHSSFFPRLFMLKNAFLTLLALAIAIGGGGGSVWYALKTQGGIGAIRIGPWTAFPDIGTRAADPYSKARVAREGILALGQAEGLSFIAERDSGGEQLKRQCAYEIEGGFPAARFWTLYAADQSLGVVKAGKPRLAALQSHQVLRQPDNSVVISVSNRPTPGNWLLSGGFGRMYFVLTFYDTPIASSTGLSDITLPQILKVGCNA</sequence>
<keyword evidence="4" id="KW-1185">Reference proteome</keyword>
<protein>
    <recommendedName>
        <fullName evidence="2">DUF1214 domain-containing protein</fullName>
    </recommendedName>
</protein>
<evidence type="ECO:0000256" key="1">
    <source>
        <dbReference type="SAM" id="Phobius"/>
    </source>
</evidence>
<evidence type="ECO:0000313" key="3">
    <source>
        <dbReference type="EMBL" id="SJM32132.1"/>
    </source>
</evidence>
<dbReference type="InterPro" id="IPR010621">
    <property type="entry name" value="DUF1214"/>
</dbReference>
<gene>
    <name evidence="3" type="ORF">BQ8482_250017</name>
</gene>
<evidence type="ECO:0000313" key="4">
    <source>
        <dbReference type="Proteomes" id="UP000245698"/>
    </source>
</evidence>
<name>A0A2P9ALV6_9HYPH</name>
<accession>A0A2P9ALV6</accession>